<protein>
    <recommendedName>
        <fullName evidence="4">PKD domain-containing protein</fullName>
    </recommendedName>
</protein>
<dbReference type="EMBL" id="JACEZS010000027">
    <property type="protein sequence ID" value="MBA5608245.1"/>
    <property type="molecule type" value="Genomic_DNA"/>
</dbReference>
<gene>
    <name evidence="2" type="ORF">H3H36_23125</name>
</gene>
<feature type="chain" id="PRO_5030886782" description="PKD domain-containing protein" evidence="1">
    <location>
        <begin position="29"/>
        <end position="227"/>
    </location>
</feature>
<keyword evidence="3" id="KW-1185">Reference proteome</keyword>
<dbReference type="InterPro" id="IPR013783">
    <property type="entry name" value="Ig-like_fold"/>
</dbReference>
<comment type="caution">
    <text evidence="2">The sequence shown here is derived from an EMBL/GenBank/DDBJ whole genome shotgun (WGS) entry which is preliminary data.</text>
</comment>
<dbReference type="Proteomes" id="UP000566711">
    <property type="component" value="Unassembled WGS sequence"/>
</dbReference>
<organism evidence="2 3">
    <name type="scientific">Rugamonas fusca</name>
    <dbReference type="NCBI Taxonomy" id="2758568"/>
    <lineage>
        <taxon>Bacteria</taxon>
        <taxon>Pseudomonadati</taxon>
        <taxon>Pseudomonadota</taxon>
        <taxon>Betaproteobacteria</taxon>
        <taxon>Burkholderiales</taxon>
        <taxon>Oxalobacteraceae</taxon>
        <taxon>Telluria group</taxon>
        <taxon>Rugamonas</taxon>
    </lineage>
</organism>
<name>A0A7W2EM26_9BURK</name>
<evidence type="ECO:0008006" key="4">
    <source>
        <dbReference type="Google" id="ProtNLM"/>
    </source>
</evidence>
<dbReference type="AlphaFoldDB" id="A0A7W2EM26"/>
<feature type="signal peptide" evidence="1">
    <location>
        <begin position="1"/>
        <end position="28"/>
    </location>
</feature>
<dbReference type="Pfam" id="PF22352">
    <property type="entry name" value="K319L-like_PKD"/>
    <property type="match status" value="1"/>
</dbReference>
<accession>A0A7W2EM26</accession>
<dbReference type="RefSeq" id="WP_182220417.1">
    <property type="nucleotide sequence ID" value="NZ_JACEZS010000027.1"/>
</dbReference>
<dbReference type="Gene3D" id="2.60.40.10">
    <property type="entry name" value="Immunoglobulins"/>
    <property type="match status" value="1"/>
</dbReference>
<dbReference type="InterPro" id="IPR035986">
    <property type="entry name" value="PKD_dom_sf"/>
</dbReference>
<keyword evidence="1" id="KW-0732">Signal</keyword>
<sequence>MKRPHLPPLLLSMALASALLTACGGGDAGPPRNVAPVANAGTGQTVDAGTLVKLNGSYTDANQDLVSYTWTLTKPAGSMASLINPKVATPDFIADVAGTYTATLTVNDGELNSAPASVSFTAQVPVAAFVALWDGQTCATSRRIYVADGHLVYTQQSSTTCSDTNSVSLYESTPARLLCARGGLVSLPCSESTSDALMTSIQADILHFLRNEPTVDHTIKQVYTYGP</sequence>
<dbReference type="PROSITE" id="PS51257">
    <property type="entry name" value="PROKAR_LIPOPROTEIN"/>
    <property type="match status" value="1"/>
</dbReference>
<reference evidence="2 3" key="1">
    <citation type="submission" date="2020-07" db="EMBL/GenBank/DDBJ databases">
        <title>Novel species isolated from subtropical streams in China.</title>
        <authorList>
            <person name="Lu H."/>
        </authorList>
    </citation>
    <scope>NUCLEOTIDE SEQUENCE [LARGE SCALE GENOMIC DNA]</scope>
    <source>
        <strain evidence="2 3">FT3S</strain>
    </source>
</reference>
<proteinExistence type="predicted"/>
<evidence type="ECO:0000256" key="1">
    <source>
        <dbReference type="SAM" id="SignalP"/>
    </source>
</evidence>
<dbReference type="CDD" id="cd00146">
    <property type="entry name" value="PKD"/>
    <property type="match status" value="1"/>
</dbReference>
<evidence type="ECO:0000313" key="3">
    <source>
        <dbReference type="Proteomes" id="UP000566711"/>
    </source>
</evidence>
<evidence type="ECO:0000313" key="2">
    <source>
        <dbReference type="EMBL" id="MBA5608245.1"/>
    </source>
</evidence>
<dbReference type="SUPFAM" id="SSF49299">
    <property type="entry name" value="PKD domain"/>
    <property type="match status" value="1"/>
</dbReference>